<keyword evidence="5 7" id="KW-1133">Transmembrane helix</keyword>
<comment type="similarity">
    <text evidence="2">Belongs to the DoxX family.</text>
</comment>
<comment type="caution">
    <text evidence="8">The sequence shown here is derived from an EMBL/GenBank/DDBJ whole genome shotgun (WGS) entry which is preliminary data.</text>
</comment>
<dbReference type="InterPro" id="IPR032808">
    <property type="entry name" value="DoxX"/>
</dbReference>
<dbReference type="InterPro" id="IPR051907">
    <property type="entry name" value="DoxX-like_oxidoreductase"/>
</dbReference>
<comment type="subcellular location">
    <subcellularLocation>
        <location evidence="1">Cell membrane</location>
        <topology evidence="1">Multi-pass membrane protein</topology>
    </subcellularLocation>
</comment>
<dbReference type="RefSeq" id="WP_336600343.1">
    <property type="nucleotide sequence ID" value="NZ_JACFYJ010000050.1"/>
</dbReference>
<proteinExistence type="inferred from homology"/>
<keyword evidence="9" id="KW-1185">Reference proteome</keyword>
<sequence>MNQLRSLFHYLSPSWLSLRLAAIAPLPVRLIVGYGFIAHGYAKIVKDPENFAAILHALGVPFPHLMSWATIAVELGGGLAILLGAFVPLIATPMIVVLIVATFSVHLQFGFTSIKLMSVVNGVPRFGPPGYETDLLYIGGLLTLAFGGSGPLAIDTLLKPFYLRVAGAISND</sequence>
<keyword evidence="3" id="KW-1003">Cell membrane</keyword>
<evidence type="ECO:0000256" key="4">
    <source>
        <dbReference type="ARBA" id="ARBA00022692"/>
    </source>
</evidence>
<evidence type="ECO:0000313" key="8">
    <source>
        <dbReference type="EMBL" id="MEI6000409.1"/>
    </source>
</evidence>
<reference evidence="8 9" key="1">
    <citation type="journal article" date="2022" name="Arch. Microbiol.">
        <title>Paraburkholderia bengalensis sp. nov. isolated from roots of Oryza sativa, IR64.</title>
        <authorList>
            <person name="Nag P."/>
            <person name="Mondal N."/>
            <person name="Sarkar J."/>
            <person name="Das S."/>
        </authorList>
    </citation>
    <scope>NUCLEOTIDE SEQUENCE [LARGE SCALE GENOMIC DNA]</scope>
    <source>
        <strain evidence="8 9">IR64_4_BI</strain>
    </source>
</reference>
<evidence type="ECO:0000256" key="1">
    <source>
        <dbReference type="ARBA" id="ARBA00004651"/>
    </source>
</evidence>
<dbReference type="EMBL" id="JACFYJ010000050">
    <property type="protein sequence ID" value="MEI6000409.1"/>
    <property type="molecule type" value="Genomic_DNA"/>
</dbReference>
<evidence type="ECO:0000256" key="6">
    <source>
        <dbReference type="ARBA" id="ARBA00023136"/>
    </source>
</evidence>
<evidence type="ECO:0000256" key="5">
    <source>
        <dbReference type="ARBA" id="ARBA00022989"/>
    </source>
</evidence>
<dbReference type="Pfam" id="PF07681">
    <property type="entry name" value="DoxX"/>
    <property type="match status" value="1"/>
</dbReference>
<dbReference type="Proteomes" id="UP001386437">
    <property type="component" value="Unassembled WGS sequence"/>
</dbReference>
<dbReference type="PANTHER" id="PTHR33452:SF7">
    <property type="entry name" value="DOXX FAMILY PROTEIN"/>
    <property type="match status" value="1"/>
</dbReference>
<evidence type="ECO:0000256" key="7">
    <source>
        <dbReference type="SAM" id="Phobius"/>
    </source>
</evidence>
<evidence type="ECO:0000256" key="3">
    <source>
        <dbReference type="ARBA" id="ARBA00022475"/>
    </source>
</evidence>
<feature type="transmembrane region" description="Helical" evidence="7">
    <location>
        <begin position="20"/>
        <end position="41"/>
    </location>
</feature>
<gene>
    <name evidence="8" type="ORF">H3V53_25400</name>
</gene>
<feature type="transmembrane region" description="Helical" evidence="7">
    <location>
        <begin position="79"/>
        <end position="107"/>
    </location>
</feature>
<feature type="transmembrane region" description="Helical" evidence="7">
    <location>
        <begin position="135"/>
        <end position="154"/>
    </location>
</feature>
<protein>
    <submittedName>
        <fullName evidence="8">DoxX family protein</fullName>
    </submittedName>
</protein>
<keyword evidence="6 7" id="KW-0472">Membrane</keyword>
<evidence type="ECO:0000256" key="2">
    <source>
        <dbReference type="ARBA" id="ARBA00006679"/>
    </source>
</evidence>
<dbReference type="PANTHER" id="PTHR33452">
    <property type="entry name" value="OXIDOREDUCTASE CATD-RELATED"/>
    <property type="match status" value="1"/>
</dbReference>
<name>A0ABU8IY34_9BURK</name>
<evidence type="ECO:0000313" key="9">
    <source>
        <dbReference type="Proteomes" id="UP001386437"/>
    </source>
</evidence>
<feature type="transmembrane region" description="Helical" evidence="7">
    <location>
        <begin position="53"/>
        <end position="73"/>
    </location>
</feature>
<accession>A0ABU8IY34</accession>
<keyword evidence="4 7" id="KW-0812">Transmembrane</keyword>
<organism evidence="8 9">
    <name type="scientific">Paraburkholderia bengalensis</name>
    <dbReference type="NCBI Taxonomy" id="2747562"/>
    <lineage>
        <taxon>Bacteria</taxon>
        <taxon>Pseudomonadati</taxon>
        <taxon>Pseudomonadota</taxon>
        <taxon>Betaproteobacteria</taxon>
        <taxon>Burkholderiales</taxon>
        <taxon>Burkholderiaceae</taxon>
        <taxon>Paraburkholderia</taxon>
    </lineage>
</organism>